<keyword evidence="2" id="KW-1185">Reference proteome</keyword>
<dbReference type="RefSeq" id="WP_148064073.1">
    <property type="nucleotide sequence ID" value="NZ_VRYZ01000004.1"/>
</dbReference>
<evidence type="ECO:0000313" key="2">
    <source>
        <dbReference type="Proteomes" id="UP000321933"/>
    </source>
</evidence>
<proteinExistence type="predicted"/>
<gene>
    <name evidence="1" type="ORF">FVW59_09695</name>
</gene>
<reference evidence="1 2" key="1">
    <citation type="submission" date="2019-08" db="EMBL/GenBank/DDBJ databases">
        <title>Parahaliea maris sp. nov., isolated from the surface seawater.</title>
        <authorList>
            <person name="Liu Y."/>
        </authorList>
    </citation>
    <scope>NUCLEOTIDE SEQUENCE [LARGE SCALE GENOMIC DNA]</scope>
    <source>
        <strain evidence="1 2">S2-26</strain>
    </source>
</reference>
<dbReference type="OrthoDB" id="5594007at2"/>
<dbReference type="InterPro" id="IPR009883">
    <property type="entry name" value="YgfX"/>
</dbReference>
<comment type="caution">
    <text evidence="1">The sequence shown here is derived from an EMBL/GenBank/DDBJ whole genome shotgun (WGS) entry which is preliminary data.</text>
</comment>
<name>A0A5C8ZV39_9GAMM</name>
<organism evidence="1 2">
    <name type="scientific">Parahaliea aestuarii</name>
    <dbReference type="NCBI Taxonomy" id="1852021"/>
    <lineage>
        <taxon>Bacteria</taxon>
        <taxon>Pseudomonadati</taxon>
        <taxon>Pseudomonadota</taxon>
        <taxon>Gammaproteobacteria</taxon>
        <taxon>Cellvibrionales</taxon>
        <taxon>Halieaceae</taxon>
        <taxon>Parahaliea</taxon>
    </lineage>
</organism>
<evidence type="ECO:0000313" key="1">
    <source>
        <dbReference type="EMBL" id="TXS91442.1"/>
    </source>
</evidence>
<protein>
    <recommendedName>
        <fullName evidence="3">Toxin CptA</fullName>
    </recommendedName>
</protein>
<dbReference type="AlphaFoldDB" id="A0A5C8ZV39"/>
<dbReference type="EMBL" id="VRYZ01000004">
    <property type="protein sequence ID" value="TXS91442.1"/>
    <property type="molecule type" value="Genomic_DNA"/>
</dbReference>
<dbReference type="Proteomes" id="UP000321933">
    <property type="component" value="Unassembled WGS sequence"/>
</dbReference>
<accession>A0A5C8ZV39</accession>
<evidence type="ECO:0008006" key="3">
    <source>
        <dbReference type="Google" id="ProtNLM"/>
    </source>
</evidence>
<sequence>MPGRLCAAAYRIALLSATLLLLADGYSVLAAIGLLVALWLCWPAGQRPGGIRGEDGQWLFHLAGRWCEVQIVGPAISPPWILVLRWRRVGGEEGSPRWLYLWPDSLAAGQWRVLRRALVLQGGVRRHQDGVTGVR</sequence>
<dbReference type="Pfam" id="PF07254">
    <property type="entry name" value="Cpta_toxin"/>
    <property type="match status" value="1"/>
</dbReference>